<dbReference type="AlphaFoldDB" id="A0A1I6RM59"/>
<name>A0A1I6RM59_9BACL</name>
<reference evidence="2" key="1">
    <citation type="submission" date="2016-10" db="EMBL/GenBank/DDBJ databases">
        <authorList>
            <person name="Varghese N."/>
            <person name="Submissions S."/>
        </authorList>
    </citation>
    <scope>NUCLEOTIDE SEQUENCE [LARGE SCALE GENOMIC DNA]</scope>
    <source>
        <strain evidence="2">DSM 45789</strain>
    </source>
</reference>
<sequence>MEMIDMKITEYHHHIERVNQWGWMMGKQNKRVPQHSEKGYFRLLWRVVKRIVLHRKN</sequence>
<protein>
    <submittedName>
        <fullName evidence="1">Uncharacterized protein</fullName>
    </submittedName>
</protein>
<gene>
    <name evidence="1" type="ORF">SAMN05444972_105203</name>
</gene>
<dbReference type="EMBL" id="FPAA01000005">
    <property type="protein sequence ID" value="SFS65821.1"/>
    <property type="molecule type" value="Genomic_DNA"/>
</dbReference>
<dbReference type="Proteomes" id="UP000198660">
    <property type="component" value="Unassembled WGS sequence"/>
</dbReference>
<evidence type="ECO:0000313" key="1">
    <source>
        <dbReference type="EMBL" id="SFS65821.1"/>
    </source>
</evidence>
<dbReference type="RefSeq" id="WP_176391979.1">
    <property type="nucleotide sequence ID" value="NZ_FPAA01000005.1"/>
</dbReference>
<accession>A0A1I6RM59</accession>
<proteinExistence type="predicted"/>
<keyword evidence="2" id="KW-1185">Reference proteome</keyword>
<organism evidence="1 2">
    <name type="scientific">Marininema halotolerans</name>
    <dbReference type="NCBI Taxonomy" id="1155944"/>
    <lineage>
        <taxon>Bacteria</taxon>
        <taxon>Bacillati</taxon>
        <taxon>Bacillota</taxon>
        <taxon>Bacilli</taxon>
        <taxon>Bacillales</taxon>
        <taxon>Thermoactinomycetaceae</taxon>
        <taxon>Marininema</taxon>
    </lineage>
</organism>
<evidence type="ECO:0000313" key="2">
    <source>
        <dbReference type="Proteomes" id="UP000198660"/>
    </source>
</evidence>